<accession>A0A4Y2CQP9</accession>
<dbReference type="AlphaFoldDB" id="A0A4Y2CQP9"/>
<protein>
    <submittedName>
        <fullName evidence="1">Uncharacterized protein</fullName>
    </submittedName>
</protein>
<dbReference type="Proteomes" id="UP000499080">
    <property type="component" value="Unassembled WGS sequence"/>
</dbReference>
<sequence>MLTTRVRLKFGTADNAATSMNYVDLELLIGERLHIGLLNFLLYETRIPGYENSSLSMLELFCLQDA</sequence>
<keyword evidence="2" id="KW-1185">Reference proteome</keyword>
<dbReference type="EMBL" id="BGPR01000222">
    <property type="protein sequence ID" value="GBM05998.1"/>
    <property type="molecule type" value="Genomic_DNA"/>
</dbReference>
<organism evidence="1 2">
    <name type="scientific">Araneus ventricosus</name>
    <name type="common">Orbweaver spider</name>
    <name type="synonym">Epeira ventricosa</name>
    <dbReference type="NCBI Taxonomy" id="182803"/>
    <lineage>
        <taxon>Eukaryota</taxon>
        <taxon>Metazoa</taxon>
        <taxon>Ecdysozoa</taxon>
        <taxon>Arthropoda</taxon>
        <taxon>Chelicerata</taxon>
        <taxon>Arachnida</taxon>
        <taxon>Araneae</taxon>
        <taxon>Araneomorphae</taxon>
        <taxon>Entelegynae</taxon>
        <taxon>Araneoidea</taxon>
        <taxon>Araneidae</taxon>
        <taxon>Araneus</taxon>
    </lineage>
</organism>
<gene>
    <name evidence="1" type="ORF">AVEN_49389_1</name>
</gene>
<evidence type="ECO:0000313" key="2">
    <source>
        <dbReference type="Proteomes" id="UP000499080"/>
    </source>
</evidence>
<reference evidence="1 2" key="1">
    <citation type="journal article" date="2019" name="Sci. Rep.">
        <title>Orb-weaving spider Araneus ventricosus genome elucidates the spidroin gene catalogue.</title>
        <authorList>
            <person name="Kono N."/>
            <person name="Nakamura H."/>
            <person name="Ohtoshi R."/>
            <person name="Moran D.A.P."/>
            <person name="Shinohara A."/>
            <person name="Yoshida Y."/>
            <person name="Fujiwara M."/>
            <person name="Mori M."/>
            <person name="Tomita M."/>
            <person name="Arakawa K."/>
        </authorList>
    </citation>
    <scope>NUCLEOTIDE SEQUENCE [LARGE SCALE GENOMIC DNA]</scope>
</reference>
<comment type="caution">
    <text evidence="1">The sequence shown here is derived from an EMBL/GenBank/DDBJ whole genome shotgun (WGS) entry which is preliminary data.</text>
</comment>
<proteinExistence type="predicted"/>
<evidence type="ECO:0000313" key="1">
    <source>
        <dbReference type="EMBL" id="GBM05998.1"/>
    </source>
</evidence>
<name>A0A4Y2CQP9_ARAVE</name>